<dbReference type="Proteomes" id="UP000054771">
    <property type="component" value="Unassembled WGS sequence"/>
</dbReference>
<keyword evidence="15" id="KW-0131">Cell cycle</keyword>
<keyword evidence="6" id="KW-0158">Chromosome</keyword>
<evidence type="ECO:0000256" key="1">
    <source>
        <dbReference type="ARBA" id="ARBA00004123"/>
    </source>
</evidence>
<evidence type="ECO:0000256" key="16">
    <source>
        <dbReference type="ARBA" id="ARBA00023328"/>
    </source>
</evidence>
<keyword evidence="14" id="KW-0539">Nucleus</keyword>
<evidence type="ECO:0000256" key="2">
    <source>
        <dbReference type="ARBA" id="ARBA00004186"/>
    </source>
</evidence>
<keyword evidence="13" id="KW-0206">Cytoskeleton</keyword>
<keyword evidence="7" id="KW-0963">Cytoplasm</keyword>
<keyword evidence="8" id="KW-0132">Cell division</keyword>
<dbReference type="OrthoDB" id="3230169at2759"/>
<dbReference type="InterPro" id="IPR013963">
    <property type="entry name" value="DASH_Dad2"/>
</dbReference>
<keyword evidence="11" id="KW-0159">Chromosome partition</keyword>
<protein>
    <recommendedName>
        <fullName evidence="5">DASH complex subunit DAD2</fullName>
    </recommendedName>
    <alternativeName>
        <fullName evidence="17">Outer kinetochore protein DAD2</fullName>
    </alternativeName>
</protein>
<feature type="compositionally biased region" description="Polar residues" evidence="19">
    <location>
        <begin position="110"/>
        <end position="124"/>
    </location>
</feature>
<evidence type="ECO:0000313" key="21">
    <source>
        <dbReference type="Proteomes" id="UP000054771"/>
    </source>
</evidence>
<dbReference type="GO" id="GO:0051301">
    <property type="term" value="P:cell division"/>
    <property type="evidence" value="ECO:0007669"/>
    <property type="project" value="UniProtKB-KW"/>
</dbReference>
<evidence type="ECO:0000256" key="3">
    <source>
        <dbReference type="ARBA" id="ARBA00004629"/>
    </source>
</evidence>
<evidence type="ECO:0000256" key="6">
    <source>
        <dbReference type="ARBA" id="ARBA00022454"/>
    </source>
</evidence>
<keyword evidence="9" id="KW-0493">Microtubule</keyword>
<dbReference type="GO" id="GO:0005874">
    <property type="term" value="C:microtubule"/>
    <property type="evidence" value="ECO:0007669"/>
    <property type="project" value="UniProtKB-KW"/>
</dbReference>
<feature type="region of interest" description="Disordered" evidence="19">
    <location>
        <begin position="1"/>
        <end position="33"/>
    </location>
</feature>
<dbReference type="PANTHER" id="PTHR28036">
    <property type="entry name" value="DASH COMPLEX SUBUNIT DAD2"/>
    <property type="match status" value="1"/>
</dbReference>
<dbReference type="GO" id="GO:0044732">
    <property type="term" value="C:mitotic spindle pole body"/>
    <property type="evidence" value="ECO:0007669"/>
    <property type="project" value="TreeGrafter"/>
</dbReference>
<dbReference type="EMBL" id="CDMC01000026">
    <property type="protein sequence ID" value="CEL11403.1"/>
    <property type="molecule type" value="Genomic_DNA"/>
</dbReference>
<feature type="region of interest" description="Disordered" evidence="19">
    <location>
        <begin position="105"/>
        <end position="144"/>
    </location>
</feature>
<accession>A0A0U5GH89</accession>
<comment type="subcellular location">
    <subcellularLocation>
        <location evidence="3">Chromosome</location>
        <location evidence="3">Centromere</location>
        <location evidence="3">Kinetochore</location>
    </subcellularLocation>
    <subcellularLocation>
        <location evidence="2">Cytoplasm</location>
        <location evidence="2">Cytoskeleton</location>
        <location evidence="2">Spindle</location>
    </subcellularLocation>
    <subcellularLocation>
        <location evidence="1">Nucleus</location>
    </subcellularLocation>
</comment>
<comment type="similarity">
    <text evidence="4">Belongs to the DASH complex DAD2 family.</text>
</comment>
<evidence type="ECO:0000256" key="11">
    <source>
        <dbReference type="ARBA" id="ARBA00022829"/>
    </source>
</evidence>
<keyword evidence="21" id="KW-1185">Reference proteome</keyword>
<feature type="coiled-coil region" evidence="18">
    <location>
        <begin position="49"/>
        <end position="76"/>
    </location>
</feature>
<dbReference type="Pfam" id="PF08654">
    <property type="entry name" value="DASH_Dad2"/>
    <property type="match status" value="1"/>
</dbReference>
<dbReference type="AlphaFoldDB" id="A0A0U5GH89"/>
<evidence type="ECO:0000256" key="9">
    <source>
        <dbReference type="ARBA" id="ARBA00022701"/>
    </source>
</evidence>
<evidence type="ECO:0000313" key="20">
    <source>
        <dbReference type="EMBL" id="CEL11403.1"/>
    </source>
</evidence>
<feature type="compositionally biased region" description="Low complexity" evidence="19">
    <location>
        <begin position="22"/>
        <end position="33"/>
    </location>
</feature>
<dbReference type="STRING" id="454130.A0A0U5GH89"/>
<organism evidence="20 21">
    <name type="scientific">Aspergillus calidoustus</name>
    <dbReference type="NCBI Taxonomy" id="454130"/>
    <lineage>
        <taxon>Eukaryota</taxon>
        <taxon>Fungi</taxon>
        <taxon>Dikarya</taxon>
        <taxon>Ascomycota</taxon>
        <taxon>Pezizomycotina</taxon>
        <taxon>Eurotiomycetes</taxon>
        <taxon>Eurotiomycetidae</taxon>
        <taxon>Eurotiales</taxon>
        <taxon>Aspergillaceae</taxon>
        <taxon>Aspergillus</taxon>
        <taxon>Aspergillus subgen. Nidulantes</taxon>
    </lineage>
</organism>
<sequence>MAYSSRPTSIFPPGSSAASLRQPSQVGSQQQSSALAARIASKKAELDNLIQLRDMSQALATQMEALQSKLETLKDGTESVACVLANWDNVLRAITMASTKLTTVKGVPNEETNSGDKNNLSSDPSLPATLVRIPAAEQNQLGEQ</sequence>
<dbReference type="GO" id="GO:0008608">
    <property type="term" value="P:attachment of spindle microtubules to kinetochore"/>
    <property type="evidence" value="ECO:0007669"/>
    <property type="project" value="TreeGrafter"/>
</dbReference>
<evidence type="ECO:0000256" key="5">
    <source>
        <dbReference type="ARBA" id="ARBA00020260"/>
    </source>
</evidence>
<evidence type="ECO:0000256" key="19">
    <source>
        <dbReference type="SAM" id="MobiDB-lite"/>
    </source>
</evidence>
<evidence type="ECO:0000256" key="4">
    <source>
        <dbReference type="ARBA" id="ARBA00005501"/>
    </source>
</evidence>
<keyword evidence="16" id="KW-0137">Centromere</keyword>
<dbReference type="GO" id="GO:1990023">
    <property type="term" value="C:mitotic spindle midzone"/>
    <property type="evidence" value="ECO:0007669"/>
    <property type="project" value="TreeGrafter"/>
</dbReference>
<evidence type="ECO:0000256" key="17">
    <source>
        <dbReference type="ARBA" id="ARBA00030568"/>
    </source>
</evidence>
<evidence type="ECO:0000256" key="8">
    <source>
        <dbReference type="ARBA" id="ARBA00022618"/>
    </source>
</evidence>
<proteinExistence type="inferred from homology"/>
<dbReference type="GO" id="GO:0042729">
    <property type="term" value="C:DASH complex"/>
    <property type="evidence" value="ECO:0007669"/>
    <property type="project" value="InterPro"/>
</dbReference>
<evidence type="ECO:0000256" key="12">
    <source>
        <dbReference type="ARBA" id="ARBA00022838"/>
    </source>
</evidence>
<name>A0A0U5GH89_ASPCI</name>
<dbReference type="OMA" id="QAINMAS"/>
<dbReference type="GO" id="GO:0000278">
    <property type="term" value="P:mitotic cell cycle"/>
    <property type="evidence" value="ECO:0007669"/>
    <property type="project" value="InterPro"/>
</dbReference>
<evidence type="ECO:0000256" key="13">
    <source>
        <dbReference type="ARBA" id="ARBA00023212"/>
    </source>
</evidence>
<evidence type="ECO:0000256" key="15">
    <source>
        <dbReference type="ARBA" id="ARBA00023306"/>
    </source>
</evidence>
<evidence type="ECO:0000256" key="14">
    <source>
        <dbReference type="ARBA" id="ARBA00023242"/>
    </source>
</evidence>
<keyword evidence="12" id="KW-0995">Kinetochore</keyword>
<reference evidence="21" key="1">
    <citation type="journal article" date="2016" name="Genome Announc.">
        <title>Draft genome sequences of fungus Aspergillus calidoustus.</title>
        <authorList>
            <person name="Horn F."/>
            <person name="Linde J."/>
            <person name="Mattern D.J."/>
            <person name="Walther G."/>
            <person name="Guthke R."/>
            <person name="Scherlach K."/>
            <person name="Martin K."/>
            <person name="Brakhage A.A."/>
            <person name="Petzke L."/>
            <person name="Valiante V."/>
        </authorList>
    </citation>
    <scope>NUCLEOTIDE SEQUENCE [LARGE SCALE GENOMIC DNA]</scope>
    <source>
        <strain evidence="21">SF006504</strain>
    </source>
</reference>
<evidence type="ECO:0000256" key="10">
    <source>
        <dbReference type="ARBA" id="ARBA00022776"/>
    </source>
</evidence>
<evidence type="ECO:0000256" key="7">
    <source>
        <dbReference type="ARBA" id="ARBA00022490"/>
    </source>
</evidence>
<keyword evidence="10" id="KW-0498">Mitosis</keyword>
<gene>
    <name evidence="20" type="ORF">ASPCAL14505</name>
</gene>
<dbReference type="PANTHER" id="PTHR28036:SF1">
    <property type="entry name" value="DASH COMPLEX SUBUNIT DAD2"/>
    <property type="match status" value="1"/>
</dbReference>
<evidence type="ECO:0000256" key="18">
    <source>
        <dbReference type="SAM" id="Coils"/>
    </source>
</evidence>
<keyword evidence="18" id="KW-0175">Coiled coil</keyword>